<dbReference type="InterPro" id="IPR011990">
    <property type="entry name" value="TPR-like_helical_dom_sf"/>
</dbReference>
<feature type="repeat" description="TPR" evidence="3">
    <location>
        <begin position="889"/>
        <end position="922"/>
    </location>
</feature>
<keyword evidence="2 3" id="KW-0802">TPR repeat</keyword>
<dbReference type="Gene3D" id="1.25.40.10">
    <property type="entry name" value="Tetratricopeptide repeat domain"/>
    <property type="match status" value="3"/>
</dbReference>
<gene>
    <name evidence="4" type="ORF">SAMN06265350_103190</name>
</gene>
<dbReference type="OrthoDB" id="8866339at2"/>
<dbReference type="SUPFAM" id="SSF48452">
    <property type="entry name" value="TPR-like"/>
    <property type="match status" value="3"/>
</dbReference>
<dbReference type="InterPro" id="IPR024079">
    <property type="entry name" value="MetalloPept_cat_dom_sf"/>
</dbReference>
<name>A0A521C3E3_9SPHI</name>
<evidence type="ECO:0000256" key="2">
    <source>
        <dbReference type="ARBA" id="ARBA00022803"/>
    </source>
</evidence>
<dbReference type="PANTHER" id="PTHR44858">
    <property type="entry name" value="TETRATRICOPEPTIDE REPEAT PROTEIN 6"/>
    <property type="match status" value="1"/>
</dbReference>
<dbReference type="InterPro" id="IPR050498">
    <property type="entry name" value="Ycf3"/>
</dbReference>
<dbReference type="SMART" id="SM00028">
    <property type="entry name" value="TPR"/>
    <property type="match status" value="5"/>
</dbReference>
<keyword evidence="1" id="KW-0677">Repeat</keyword>
<dbReference type="AlphaFoldDB" id="A0A521C3E3"/>
<dbReference type="PROSITE" id="PS50005">
    <property type="entry name" value="TPR"/>
    <property type="match status" value="1"/>
</dbReference>
<organism evidence="4 5">
    <name type="scientific">Solitalea koreensis</name>
    <dbReference type="NCBI Taxonomy" id="543615"/>
    <lineage>
        <taxon>Bacteria</taxon>
        <taxon>Pseudomonadati</taxon>
        <taxon>Bacteroidota</taxon>
        <taxon>Sphingobacteriia</taxon>
        <taxon>Sphingobacteriales</taxon>
        <taxon>Sphingobacteriaceae</taxon>
        <taxon>Solitalea</taxon>
    </lineage>
</organism>
<dbReference type="Gene3D" id="3.40.390.10">
    <property type="entry name" value="Collagenase (Catalytic Domain)"/>
    <property type="match status" value="1"/>
</dbReference>
<accession>A0A521C3E3</accession>
<dbReference type="RefSeq" id="WP_142602519.1">
    <property type="nucleotide sequence ID" value="NZ_FXSZ01000003.1"/>
</dbReference>
<reference evidence="4 5" key="1">
    <citation type="submission" date="2017-05" db="EMBL/GenBank/DDBJ databases">
        <authorList>
            <person name="Varghese N."/>
            <person name="Submissions S."/>
        </authorList>
    </citation>
    <scope>NUCLEOTIDE SEQUENCE [LARGE SCALE GENOMIC DNA]</scope>
    <source>
        <strain evidence="4 5">DSM 21342</strain>
    </source>
</reference>
<sequence length="961" mass="109360">MNKSSFLIGVISILFCLHAKGENPDSINVTRENLNKKRAMILASKELKTESKIERLLKLGAWNDAFLLIKADKSPNIEMKLLYADYLLLNNDFKKADSLVSAVLERKKENVKALLLKAQLEIQAWKLPEAEKTCQAITLLKDKPFYDKAMLLMGRAQLLQKQYDNAFKIAKEIETQFPNNAEAWLLESDVLFWTQKPDQAEAPLKKSLELDPYNADARFNYGYAIWRRVDATQLKAMAAQWDLALAINPLHFQTHWHWGNGHTQLTYADYAQKEDEQVRKELAPADDLIRSHKIQEAIDYSRTIEKKYPHSVLPAMLRGSAYYMAFDMKRSTRLDSAQAIFLQILSKKQHFGPAHNGLAAVIKSKRIPYYAAFDSIENALKTLTIKDTKNFERVFPDVNYYPGETVKKWAWTQLYTSSAYFPLLSKQNKTFAIPPLHIDLATALHDNFYRQATTFDNRQWMDIRGVGSGAAGIEYVERGAYQERNVLLHEFMHLIHLNVLTDAETRKIRELYYKAMQENRMLDYYSANNEHEYFAQAYPAYFEAVKVHPLDFKSMNTTADLKTKDPGMFAFIDNLTKKEKNALSGNASAMKSNWAQSYLNLSLLATDKNRAAKLLDTALNYDSNYSPALVAYADLKIASGDFTAAQQYLQTAQSLNAQYSPLLVSKAKLLQAQAEKGLISPAESISNQTQLYQKALQIEPDPMVKAEIISAMEDFYKKNGLVADAFFTAENYAKSAPTTSTYLRDIRDEQVAYAALLKAGLGYNDAVEVLRKQVQQKPQNYDLRGQFADALAANKSYDEAIANLQSVQKILTASGSERADFTLKIAEYYYWEAETDSAAILIKPLLNGKPMINGNQTRLIRLLANLNQTSKAEELFAALPPAKDNFEKADYYYTEAKIRESKALMEEASQDYKKVIELNPYHFNAVFDLIKFYRTAGFTKEANAVYDKLINLKMKPGPAFR</sequence>
<proteinExistence type="predicted"/>
<dbReference type="GO" id="GO:0008237">
    <property type="term" value="F:metallopeptidase activity"/>
    <property type="evidence" value="ECO:0007669"/>
    <property type="project" value="InterPro"/>
</dbReference>
<keyword evidence="5" id="KW-1185">Reference proteome</keyword>
<dbReference type="EMBL" id="FXSZ01000003">
    <property type="protein sequence ID" value="SMO54006.1"/>
    <property type="molecule type" value="Genomic_DNA"/>
</dbReference>
<evidence type="ECO:0000313" key="4">
    <source>
        <dbReference type="EMBL" id="SMO54006.1"/>
    </source>
</evidence>
<evidence type="ECO:0000256" key="3">
    <source>
        <dbReference type="PROSITE-ProRule" id="PRU00339"/>
    </source>
</evidence>
<protein>
    <submittedName>
        <fullName evidence="4">Tetratricopeptide repeat-containing protein</fullName>
    </submittedName>
</protein>
<dbReference type="InterPro" id="IPR019734">
    <property type="entry name" value="TPR_rpt"/>
</dbReference>
<evidence type="ECO:0000256" key="1">
    <source>
        <dbReference type="ARBA" id="ARBA00022737"/>
    </source>
</evidence>
<evidence type="ECO:0000313" key="5">
    <source>
        <dbReference type="Proteomes" id="UP000315971"/>
    </source>
</evidence>
<dbReference type="PANTHER" id="PTHR44858:SF1">
    <property type="entry name" value="UDP-N-ACETYLGLUCOSAMINE--PEPTIDE N-ACETYLGLUCOSAMINYLTRANSFERASE SPINDLY-RELATED"/>
    <property type="match status" value="1"/>
</dbReference>
<dbReference type="SUPFAM" id="SSF55486">
    <property type="entry name" value="Metalloproteases ('zincins'), catalytic domain"/>
    <property type="match status" value="1"/>
</dbReference>
<dbReference type="Proteomes" id="UP000315971">
    <property type="component" value="Unassembled WGS sequence"/>
</dbReference>